<evidence type="ECO:0000256" key="4">
    <source>
        <dbReference type="ARBA" id="ARBA00022723"/>
    </source>
</evidence>
<keyword evidence="5" id="KW-0255">Endonuclease</keyword>
<dbReference type="GO" id="GO:0004519">
    <property type="term" value="F:endonuclease activity"/>
    <property type="evidence" value="ECO:0007669"/>
    <property type="project" value="UniProtKB-KW"/>
</dbReference>
<evidence type="ECO:0000313" key="11">
    <source>
        <dbReference type="EMBL" id="KKK68754.1"/>
    </source>
</evidence>
<dbReference type="Gene3D" id="3.40.1260.20">
    <property type="entry name" value="Ribonuclease E, catalytic domain"/>
    <property type="match status" value="1"/>
</dbReference>
<gene>
    <name evidence="11" type="ORF">LCGC14_2940860</name>
</gene>
<comment type="caution">
    <text evidence="11">The sequence shown here is derived from an EMBL/GenBank/DDBJ whole genome shotgun (WGS) entry which is preliminary data.</text>
</comment>
<keyword evidence="6" id="KW-0378">Hydrolase</keyword>
<comment type="cofactor">
    <cofactor evidence="1">
        <name>Mg(2+)</name>
        <dbReference type="ChEBI" id="CHEBI:18420"/>
    </cofactor>
</comment>
<evidence type="ECO:0000256" key="7">
    <source>
        <dbReference type="ARBA" id="ARBA00022842"/>
    </source>
</evidence>
<keyword evidence="4" id="KW-0479">Metal-binding</keyword>
<keyword evidence="3" id="KW-0540">Nuclease</keyword>
<dbReference type="InterPro" id="IPR019307">
    <property type="entry name" value="RNA-bd_AU-1/RNase_E/G"/>
</dbReference>
<name>A0A0F8ZQR8_9ZZZZ</name>
<feature type="domain" description="RNA-binding protein AU-1/Ribonuclease E/G" evidence="9">
    <location>
        <begin position="1"/>
        <end position="66"/>
    </location>
</feature>
<sequence length="171" mass="19334">AKEIVRQLKLRDLGGLIICDFIDMRDNKSRREVEKVFRDELKKDRARSRMLRISAFGLIELTRQRMRPSLQSSTFLKCPHCAGSGVIKSFESQSIEVMRMLSLATAKKEIAKIDLSVSPEVAGYLQNQKRSAIATLEANSDKVIVINADTTLVGENYNMSCYNERGSTVKF</sequence>
<dbReference type="GO" id="GO:0005737">
    <property type="term" value="C:cytoplasm"/>
    <property type="evidence" value="ECO:0007669"/>
    <property type="project" value="TreeGrafter"/>
</dbReference>
<feature type="domain" description="RNase E/G thioredoxin-like" evidence="10">
    <location>
        <begin position="77"/>
        <end position="159"/>
    </location>
</feature>
<reference evidence="11" key="1">
    <citation type="journal article" date="2015" name="Nature">
        <title>Complex archaea that bridge the gap between prokaryotes and eukaryotes.</title>
        <authorList>
            <person name="Spang A."/>
            <person name="Saw J.H."/>
            <person name="Jorgensen S.L."/>
            <person name="Zaremba-Niedzwiedzka K."/>
            <person name="Martijn J."/>
            <person name="Lind A.E."/>
            <person name="van Eijk R."/>
            <person name="Schleper C."/>
            <person name="Guy L."/>
            <person name="Ettema T.J."/>
        </authorList>
    </citation>
    <scope>NUCLEOTIDE SEQUENCE</scope>
</reference>
<dbReference type="GO" id="GO:0006364">
    <property type="term" value="P:rRNA processing"/>
    <property type="evidence" value="ECO:0007669"/>
    <property type="project" value="TreeGrafter"/>
</dbReference>
<dbReference type="Pfam" id="PF10150">
    <property type="entry name" value="RNase_E_G"/>
    <property type="match status" value="1"/>
</dbReference>
<dbReference type="InterPro" id="IPR048583">
    <property type="entry name" value="RNase_E_G_thioredoxin-like"/>
</dbReference>
<proteinExistence type="predicted"/>
<dbReference type="GO" id="GO:0016787">
    <property type="term" value="F:hydrolase activity"/>
    <property type="evidence" value="ECO:0007669"/>
    <property type="project" value="UniProtKB-KW"/>
</dbReference>
<evidence type="ECO:0000256" key="5">
    <source>
        <dbReference type="ARBA" id="ARBA00022759"/>
    </source>
</evidence>
<protein>
    <submittedName>
        <fullName evidence="11">Uncharacterized protein</fullName>
    </submittedName>
</protein>
<dbReference type="Pfam" id="PF20833">
    <property type="entry name" value="RNase_E_G_Thio"/>
    <property type="match status" value="1"/>
</dbReference>
<evidence type="ECO:0000256" key="3">
    <source>
        <dbReference type="ARBA" id="ARBA00022722"/>
    </source>
</evidence>
<dbReference type="GO" id="GO:0046872">
    <property type="term" value="F:metal ion binding"/>
    <property type="evidence" value="ECO:0007669"/>
    <property type="project" value="UniProtKB-KW"/>
</dbReference>
<evidence type="ECO:0000259" key="10">
    <source>
        <dbReference type="Pfam" id="PF20833"/>
    </source>
</evidence>
<organism evidence="11">
    <name type="scientific">marine sediment metagenome</name>
    <dbReference type="NCBI Taxonomy" id="412755"/>
    <lineage>
        <taxon>unclassified sequences</taxon>
        <taxon>metagenomes</taxon>
        <taxon>ecological metagenomes</taxon>
    </lineage>
</organism>
<evidence type="ECO:0000256" key="8">
    <source>
        <dbReference type="ARBA" id="ARBA00022884"/>
    </source>
</evidence>
<dbReference type="GO" id="GO:0003723">
    <property type="term" value="F:RNA binding"/>
    <property type="evidence" value="ECO:0007669"/>
    <property type="project" value="UniProtKB-KW"/>
</dbReference>
<accession>A0A0F8ZQR8</accession>
<dbReference type="AlphaFoldDB" id="A0A0F8ZQR8"/>
<evidence type="ECO:0000259" key="9">
    <source>
        <dbReference type="Pfam" id="PF10150"/>
    </source>
</evidence>
<keyword evidence="2" id="KW-0963">Cytoplasm</keyword>
<dbReference type="EMBL" id="LAZR01058983">
    <property type="protein sequence ID" value="KKK68754.1"/>
    <property type="molecule type" value="Genomic_DNA"/>
</dbReference>
<evidence type="ECO:0000256" key="1">
    <source>
        <dbReference type="ARBA" id="ARBA00001946"/>
    </source>
</evidence>
<dbReference type="InterPro" id="IPR004659">
    <property type="entry name" value="RNase_E/G"/>
</dbReference>
<dbReference type="PANTHER" id="PTHR30001:SF1">
    <property type="entry name" value="RIBONUCLEASE E_G-LIKE PROTEIN, CHLOROPLASTIC"/>
    <property type="match status" value="1"/>
</dbReference>
<feature type="non-terminal residue" evidence="11">
    <location>
        <position position="1"/>
    </location>
</feature>
<evidence type="ECO:0000256" key="2">
    <source>
        <dbReference type="ARBA" id="ARBA00022490"/>
    </source>
</evidence>
<dbReference type="PANTHER" id="PTHR30001">
    <property type="entry name" value="RIBONUCLEASE"/>
    <property type="match status" value="1"/>
</dbReference>
<keyword evidence="8" id="KW-0694">RNA-binding</keyword>
<dbReference type="GO" id="GO:0004540">
    <property type="term" value="F:RNA nuclease activity"/>
    <property type="evidence" value="ECO:0007669"/>
    <property type="project" value="InterPro"/>
</dbReference>
<evidence type="ECO:0000256" key="6">
    <source>
        <dbReference type="ARBA" id="ARBA00022801"/>
    </source>
</evidence>
<keyword evidence="7" id="KW-0460">Magnesium</keyword>